<dbReference type="GO" id="GO:0003677">
    <property type="term" value="F:DNA binding"/>
    <property type="evidence" value="ECO:0007669"/>
    <property type="project" value="UniProtKB-KW"/>
</dbReference>
<reference evidence="3 4" key="1">
    <citation type="submission" date="2018-04" db="EMBL/GenBank/DDBJ databases">
        <title>Bordetella sp. HZ20 isolated from seawater.</title>
        <authorList>
            <person name="Sun C."/>
        </authorList>
    </citation>
    <scope>NUCLEOTIDE SEQUENCE [LARGE SCALE GENOMIC DNA]</scope>
    <source>
        <strain evidence="3 4">HZ20</strain>
    </source>
</reference>
<keyword evidence="1" id="KW-0238">DNA-binding</keyword>
<organism evidence="3 4">
    <name type="scientific">Orrella marina</name>
    <dbReference type="NCBI Taxonomy" id="2163011"/>
    <lineage>
        <taxon>Bacteria</taxon>
        <taxon>Pseudomonadati</taxon>
        <taxon>Pseudomonadota</taxon>
        <taxon>Betaproteobacteria</taxon>
        <taxon>Burkholderiales</taxon>
        <taxon>Alcaligenaceae</taxon>
        <taxon>Orrella</taxon>
    </lineage>
</organism>
<evidence type="ECO:0000256" key="1">
    <source>
        <dbReference type="ARBA" id="ARBA00023125"/>
    </source>
</evidence>
<keyword evidence="4" id="KW-1185">Reference proteome</keyword>
<dbReference type="AlphaFoldDB" id="A0A2R4XP44"/>
<dbReference type="Pfam" id="PF07282">
    <property type="entry name" value="Cas12f1-like_TNB"/>
    <property type="match status" value="1"/>
</dbReference>
<evidence type="ECO:0000313" key="3">
    <source>
        <dbReference type="EMBL" id="AWB35577.1"/>
    </source>
</evidence>
<sequence length="84" mass="9180">MLEYRCHQAGIVFEAVSESDTIQTCSCCGRIPASSLKDRAGLRIREWVCSECATAHDRDINVAKNILAAGHRRLAEGIAFSSGR</sequence>
<dbReference type="OrthoDB" id="8676001at2"/>
<dbReference type="KEGG" id="boz:DBV39_02285"/>
<gene>
    <name evidence="3" type="ORF">DBV39_02285</name>
</gene>
<evidence type="ECO:0000313" key="4">
    <source>
        <dbReference type="Proteomes" id="UP000244571"/>
    </source>
</evidence>
<accession>A0A2R4XP44</accession>
<dbReference type="Proteomes" id="UP000244571">
    <property type="component" value="Chromosome"/>
</dbReference>
<name>A0A2R4XP44_9BURK</name>
<dbReference type="InterPro" id="IPR010095">
    <property type="entry name" value="Cas12f1-like_TNB"/>
</dbReference>
<feature type="domain" description="Cas12f1-like TNB" evidence="2">
    <location>
        <begin position="1"/>
        <end position="66"/>
    </location>
</feature>
<proteinExistence type="predicted"/>
<protein>
    <submittedName>
        <fullName evidence="3">Transposase</fullName>
    </submittedName>
</protein>
<dbReference type="EMBL" id="CP028901">
    <property type="protein sequence ID" value="AWB35577.1"/>
    <property type="molecule type" value="Genomic_DNA"/>
</dbReference>
<evidence type="ECO:0000259" key="2">
    <source>
        <dbReference type="Pfam" id="PF07282"/>
    </source>
</evidence>